<dbReference type="SUPFAM" id="SSF51215">
    <property type="entry name" value="Regulatory protein AraC"/>
    <property type="match status" value="1"/>
</dbReference>
<proteinExistence type="predicted"/>
<accession>A0ABY4D513</accession>
<dbReference type="EMBL" id="CP094670">
    <property type="protein sequence ID" value="UOG77297.1"/>
    <property type="molecule type" value="Genomic_DNA"/>
</dbReference>
<dbReference type="Proteomes" id="UP000831113">
    <property type="component" value="Plasmid unnamed1"/>
</dbReference>
<dbReference type="Gene3D" id="1.10.10.60">
    <property type="entry name" value="Homeodomain-like"/>
    <property type="match status" value="1"/>
</dbReference>
<dbReference type="PROSITE" id="PS01124">
    <property type="entry name" value="HTH_ARAC_FAMILY_2"/>
    <property type="match status" value="1"/>
</dbReference>
<dbReference type="InterPro" id="IPR018060">
    <property type="entry name" value="HTH_AraC"/>
</dbReference>
<name>A0ABY4D513_9BACT</name>
<dbReference type="InterPro" id="IPR037923">
    <property type="entry name" value="HTH-like"/>
</dbReference>
<protein>
    <submittedName>
        <fullName evidence="5">AraC family transcriptional regulator</fullName>
    </submittedName>
</protein>
<dbReference type="InterPro" id="IPR014710">
    <property type="entry name" value="RmlC-like_jellyroll"/>
</dbReference>
<sequence>MNNQIPTYQLHMFAHHDEVATEVFCPEPCAGGSGRAAAPIDLPYRSNYYKISLCLRGTAELQVNLQTSVVGPGCLVVVTPNIIKQWTRISDDYETLSVFFTSDFITANNAHVGKLGFLLNPSAYVLPLTDPEAENIAASFRFLQQKYRTPHANRRDIVKNIINGLLYEISGLYEQQPAPPAVAHPRSQGLTTEFKQLLHTHSASARSVTFYADKLCVSPKYLTEMVREVTGKTASDLITEAVVLQAKALLQTTTLPMTQIANELHFTDQFAFSRFFKKSTGLSPTAYKQA</sequence>
<keyword evidence="2" id="KW-0238">DNA-binding</keyword>
<dbReference type="Pfam" id="PF12833">
    <property type="entry name" value="HTH_18"/>
    <property type="match status" value="1"/>
</dbReference>
<organism evidence="5 6">
    <name type="scientific">Hymenobacter tibetensis</name>
    <dbReference type="NCBI Taxonomy" id="497967"/>
    <lineage>
        <taxon>Bacteria</taxon>
        <taxon>Pseudomonadati</taxon>
        <taxon>Bacteroidota</taxon>
        <taxon>Cytophagia</taxon>
        <taxon>Cytophagales</taxon>
        <taxon>Hymenobacteraceae</taxon>
        <taxon>Hymenobacter</taxon>
    </lineage>
</organism>
<dbReference type="SUPFAM" id="SSF46689">
    <property type="entry name" value="Homeodomain-like"/>
    <property type="match status" value="1"/>
</dbReference>
<evidence type="ECO:0000256" key="2">
    <source>
        <dbReference type="ARBA" id="ARBA00023125"/>
    </source>
</evidence>
<keyword evidence="1" id="KW-0805">Transcription regulation</keyword>
<dbReference type="PANTHER" id="PTHR43280:SF32">
    <property type="entry name" value="TRANSCRIPTIONAL REGULATORY PROTEIN"/>
    <property type="match status" value="1"/>
</dbReference>
<geneLocation type="plasmid" evidence="5 6">
    <name>unnamed1</name>
</geneLocation>
<keyword evidence="6" id="KW-1185">Reference proteome</keyword>
<evidence type="ECO:0000259" key="4">
    <source>
        <dbReference type="PROSITE" id="PS01124"/>
    </source>
</evidence>
<dbReference type="InterPro" id="IPR009057">
    <property type="entry name" value="Homeodomain-like_sf"/>
</dbReference>
<dbReference type="PANTHER" id="PTHR43280">
    <property type="entry name" value="ARAC-FAMILY TRANSCRIPTIONAL REGULATOR"/>
    <property type="match status" value="1"/>
</dbReference>
<keyword evidence="5" id="KW-0614">Plasmid</keyword>
<evidence type="ECO:0000313" key="6">
    <source>
        <dbReference type="Proteomes" id="UP000831113"/>
    </source>
</evidence>
<evidence type="ECO:0000256" key="1">
    <source>
        <dbReference type="ARBA" id="ARBA00023015"/>
    </source>
</evidence>
<feature type="domain" description="HTH araC/xylS-type" evidence="4">
    <location>
        <begin position="192"/>
        <end position="290"/>
    </location>
</feature>
<dbReference type="SMART" id="SM00342">
    <property type="entry name" value="HTH_ARAC"/>
    <property type="match status" value="1"/>
</dbReference>
<keyword evidence="3" id="KW-0804">Transcription</keyword>
<reference evidence="5 6" key="1">
    <citation type="submission" date="2022-03" db="EMBL/GenBank/DDBJ databases">
        <title>Hymenobactersp. isolated from the air.</title>
        <authorList>
            <person name="Won M."/>
            <person name="Kwon S.-W."/>
        </authorList>
    </citation>
    <scope>NUCLEOTIDE SEQUENCE [LARGE SCALE GENOMIC DNA]</scope>
    <source>
        <strain evidence="5 6">KACC 21982</strain>
        <plasmid evidence="5 6">unnamed1</plasmid>
    </source>
</reference>
<gene>
    <name evidence="5" type="ORF">MTX78_23410</name>
</gene>
<evidence type="ECO:0000256" key="3">
    <source>
        <dbReference type="ARBA" id="ARBA00023163"/>
    </source>
</evidence>
<dbReference type="Gene3D" id="2.60.120.10">
    <property type="entry name" value="Jelly Rolls"/>
    <property type="match status" value="1"/>
</dbReference>
<dbReference type="RefSeq" id="WP_243803002.1">
    <property type="nucleotide sequence ID" value="NZ_CP094670.1"/>
</dbReference>
<evidence type="ECO:0000313" key="5">
    <source>
        <dbReference type="EMBL" id="UOG77297.1"/>
    </source>
</evidence>